<dbReference type="Gene3D" id="3.30.1490.20">
    <property type="entry name" value="ATP-grasp fold, A domain"/>
    <property type="match status" value="1"/>
</dbReference>
<dbReference type="GO" id="GO:0050242">
    <property type="term" value="F:pyruvate, phosphate dikinase activity"/>
    <property type="evidence" value="ECO:0007669"/>
    <property type="project" value="InterPro"/>
</dbReference>
<keyword evidence="3" id="KW-0418">Kinase</keyword>
<dbReference type="GO" id="GO:0005524">
    <property type="term" value="F:ATP binding"/>
    <property type="evidence" value="ECO:0007669"/>
    <property type="project" value="InterPro"/>
</dbReference>
<dbReference type="RefSeq" id="WP_211346191.1">
    <property type="nucleotide sequence ID" value="NZ_QGTJ01000006.1"/>
</dbReference>
<dbReference type="PANTHER" id="PTHR22931">
    <property type="entry name" value="PHOSPHOENOLPYRUVATE DIKINASE-RELATED"/>
    <property type="match status" value="1"/>
</dbReference>
<dbReference type="InterPro" id="IPR036637">
    <property type="entry name" value="Phosphohistidine_dom_sf"/>
</dbReference>
<gene>
    <name evidence="3" type="ORF">C7443_10645</name>
</gene>
<keyword evidence="4" id="KW-1185">Reference proteome</keyword>
<dbReference type="InterPro" id="IPR013815">
    <property type="entry name" value="ATP_grasp_subdomain_1"/>
</dbReference>
<comment type="caution">
    <text evidence="3">The sequence shown here is derived from an EMBL/GenBank/DDBJ whole genome shotgun (WGS) entry which is preliminary data.</text>
</comment>
<proteinExistence type="predicted"/>
<dbReference type="InterPro" id="IPR008279">
    <property type="entry name" value="PEP-util_enz_mobile_dom"/>
</dbReference>
<dbReference type="Gene3D" id="1.20.80.30">
    <property type="match status" value="1"/>
</dbReference>
<keyword evidence="3" id="KW-0670">Pyruvate</keyword>
<name>A0A317MV75_9GAMM</name>
<dbReference type="SUPFAM" id="SSF56059">
    <property type="entry name" value="Glutathione synthetase ATP-binding domain-like"/>
    <property type="match status" value="1"/>
</dbReference>
<protein>
    <submittedName>
        <fullName evidence="3">Pyruvate phosphate dikinase</fullName>
    </submittedName>
</protein>
<dbReference type="AlphaFoldDB" id="A0A317MV75"/>
<dbReference type="GO" id="GO:0016301">
    <property type="term" value="F:kinase activity"/>
    <property type="evidence" value="ECO:0007669"/>
    <property type="project" value="UniProtKB-KW"/>
</dbReference>
<dbReference type="EMBL" id="QGTJ01000006">
    <property type="protein sequence ID" value="PWV61031.1"/>
    <property type="molecule type" value="Genomic_DNA"/>
</dbReference>
<dbReference type="InterPro" id="IPR002192">
    <property type="entry name" value="PPDK_AMP/ATP-bd"/>
</dbReference>
<evidence type="ECO:0000313" key="3">
    <source>
        <dbReference type="EMBL" id="PWV61031.1"/>
    </source>
</evidence>
<dbReference type="Proteomes" id="UP000246569">
    <property type="component" value="Unassembled WGS sequence"/>
</dbReference>
<dbReference type="SUPFAM" id="SSF52009">
    <property type="entry name" value="Phosphohistidine domain"/>
    <property type="match status" value="1"/>
</dbReference>
<dbReference type="Pfam" id="PF00391">
    <property type="entry name" value="PEP-utilizers"/>
    <property type="match status" value="1"/>
</dbReference>
<organism evidence="3 4">
    <name type="scientific">Plasticicumulans acidivorans</name>
    <dbReference type="NCBI Taxonomy" id="886464"/>
    <lineage>
        <taxon>Bacteria</taxon>
        <taxon>Pseudomonadati</taxon>
        <taxon>Pseudomonadota</taxon>
        <taxon>Gammaproteobacteria</taxon>
        <taxon>Candidatus Competibacteraceae</taxon>
        <taxon>Plasticicumulans</taxon>
    </lineage>
</organism>
<feature type="domain" description="Pyruvate phosphate dikinase AMP/ATP-binding" evidence="2">
    <location>
        <begin position="77"/>
        <end position="301"/>
    </location>
</feature>
<sequence length="546" mass="58389">MNRLDAKQGNAASALEPAWIGLPGMSRDADPRQLGFKAANLLRMAQLDLPVPQGFVLGTAGCTAYLADPAAFRPQLQAALERGLTVLEGACQLGFGAARRPLLVSVRSGAPVSMPGMLDTILNVGLCDTALPGLLRLTGNPRLVWDAYRRLIQQFAEVVHGVAAAAFRAATEQACHQAGIDDPRLLDFHALRELTGSYQAIYREAVGADFPQAPRTQLAQAAEAVYASWRSPRAQAFRRLNGIADELGTAVTVQRMVFGNAGGTSGAGVGFTRDPARGTPQLYLDFLFNAQGEDVVSGRFRAHDSQRLAEYLPAVQHELQDIANRLEAAFGDVQDFEFTVENGRLFMLQTRRAKRTPWAALRIAVDRVSEGRLKPREALAQLQGIDLDALEEQVLEQAPAALASGVAAGIGIVSGHIALDLAEVDALNAAGRPALLVRPDIATEDIAGIAAAAGILTAQGSRTAHAAVVARQLGKVCIVGCECLSIDRAAHCIRFGEQSFQAGDELTLDTSTDGIARVFAGRLQLIRHKPLAWLAEVERWRQAQPA</sequence>
<dbReference type="Gene3D" id="1.10.189.10">
    <property type="entry name" value="Pyruvate Phosphate Dikinase, domain 2"/>
    <property type="match status" value="1"/>
</dbReference>
<dbReference type="InterPro" id="IPR010121">
    <property type="entry name" value="Pyruvate_phosphate_dikinase"/>
</dbReference>
<dbReference type="Pfam" id="PF01326">
    <property type="entry name" value="PPDK_N"/>
    <property type="match status" value="2"/>
</dbReference>
<reference evidence="3 4" key="1">
    <citation type="submission" date="2018-05" db="EMBL/GenBank/DDBJ databases">
        <title>Genomic Encyclopedia of Type Strains, Phase IV (KMG-IV): sequencing the most valuable type-strain genomes for metagenomic binning, comparative biology and taxonomic classification.</title>
        <authorList>
            <person name="Goeker M."/>
        </authorList>
    </citation>
    <scope>NUCLEOTIDE SEQUENCE [LARGE SCALE GENOMIC DNA]</scope>
    <source>
        <strain evidence="3 4">DSM 23606</strain>
    </source>
</reference>
<accession>A0A317MV75</accession>
<evidence type="ECO:0000259" key="1">
    <source>
        <dbReference type="Pfam" id="PF00391"/>
    </source>
</evidence>
<dbReference type="Gene3D" id="3.30.470.20">
    <property type="entry name" value="ATP-grasp fold, B domain"/>
    <property type="match status" value="1"/>
</dbReference>
<feature type="domain" description="Pyruvate phosphate dikinase AMP/ATP-binding" evidence="2">
    <location>
        <begin position="317"/>
        <end position="362"/>
    </location>
</feature>
<dbReference type="PANTHER" id="PTHR22931:SF9">
    <property type="entry name" value="PYRUVATE, PHOSPHATE DIKINASE 1, CHLOROPLASTIC"/>
    <property type="match status" value="1"/>
</dbReference>
<feature type="domain" description="PEP-utilising enzyme mobile" evidence="1">
    <location>
        <begin position="434"/>
        <end position="512"/>
    </location>
</feature>
<evidence type="ECO:0000313" key="4">
    <source>
        <dbReference type="Proteomes" id="UP000246569"/>
    </source>
</evidence>
<keyword evidence="3" id="KW-0808">Transferase</keyword>
<dbReference type="Gene3D" id="3.50.30.10">
    <property type="entry name" value="Phosphohistidine domain"/>
    <property type="match status" value="1"/>
</dbReference>
<evidence type="ECO:0000259" key="2">
    <source>
        <dbReference type="Pfam" id="PF01326"/>
    </source>
</evidence>